<dbReference type="InterPro" id="IPR051159">
    <property type="entry name" value="Hexapeptide_acetyltransf"/>
</dbReference>
<keyword evidence="2" id="KW-0677">Repeat</keyword>
<evidence type="ECO:0000313" key="3">
    <source>
        <dbReference type="EMBL" id="MBP2622669.1"/>
    </source>
</evidence>
<organism evidence="3 4">
    <name type="scientific">Streptococcus oricebi</name>
    <dbReference type="NCBI Taxonomy" id="1547447"/>
    <lineage>
        <taxon>Bacteria</taxon>
        <taxon>Bacillati</taxon>
        <taxon>Bacillota</taxon>
        <taxon>Bacilli</taxon>
        <taxon>Lactobacillales</taxon>
        <taxon>Streptococcaceae</taxon>
        <taxon>Streptococcus</taxon>
    </lineage>
</organism>
<dbReference type="InterPro" id="IPR018357">
    <property type="entry name" value="Hexapep_transf_CS"/>
</dbReference>
<dbReference type="CDD" id="cd04647">
    <property type="entry name" value="LbH_MAT_like"/>
    <property type="match status" value="1"/>
</dbReference>
<dbReference type="Gene3D" id="2.160.10.10">
    <property type="entry name" value="Hexapeptide repeat proteins"/>
    <property type="match status" value="1"/>
</dbReference>
<accession>A0ABS5B3W1</accession>
<dbReference type="EMBL" id="PRDG01000001">
    <property type="protein sequence ID" value="MBP2622669.1"/>
    <property type="molecule type" value="Genomic_DNA"/>
</dbReference>
<comment type="caution">
    <text evidence="3">The sequence shown here is derived from an EMBL/GenBank/DDBJ whole genome shotgun (WGS) entry which is preliminary data.</text>
</comment>
<reference evidence="3 4" key="1">
    <citation type="submission" date="2018-02" db="EMBL/GenBank/DDBJ databases">
        <title>Draft genome sequence of Streptococcus oricebi CCUG 70868T type strain.</title>
        <authorList>
            <person name="Mendez V."/>
            <person name="Salva-Serra F."/>
            <person name="Jaen-Luchoro D."/>
            <person name="Gonzales-Siles L."/>
            <person name="Karlsson R."/>
            <person name="Engstrom-Jakobsson H."/>
            <person name="Busquets A."/>
            <person name="Gomila M."/>
            <person name="Pineiro-Iglesias B."/>
            <person name="Bennasar-Figueras A."/>
            <person name="Seeger M."/>
            <person name="Moore E."/>
        </authorList>
    </citation>
    <scope>NUCLEOTIDE SEQUENCE [LARGE SCALE GENOMIC DNA]</scope>
    <source>
        <strain evidence="3 4">CCUG 70868</strain>
    </source>
</reference>
<proteinExistence type="predicted"/>
<sequence>MDRINFTGSFHSIDIAPSSQLEIGEGVTFKSFTSLEVAGGASLNLGKRVFFNDHCTLRCMHKIEIGKDTMFGDGVRLFDHNHRYSNYHIEKIAHNTAPISIGKDCWIGANSVILAGVTIGDNVVIGANSLIYRDIPSNSIVMSREDLIIKERPQATYHAFTLTASDTLEHLAYLAQELPNLEFHIAAKTSISPYLESFERFPNITLHTNIHQEDIIEDLLDQADIYLDINHWGEVDQIVERALAARKPVFTFEGLAHQSSSEQEVFPQSQPEKMLAAIKRHLNKL</sequence>
<evidence type="ECO:0000256" key="2">
    <source>
        <dbReference type="ARBA" id="ARBA00022737"/>
    </source>
</evidence>
<keyword evidence="4" id="KW-1185">Reference proteome</keyword>
<evidence type="ECO:0000313" key="4">
    <source>
        <dbReference type="Proteomes" id="UP001519296"/>
    </source>
</evidence>
<dbReference type="InterPro" id="IPR001451">
    <property type="entry name" value="Hexapep"/>
</dbReference>
<dbReference type="RefSeq" id="WP_209626747.1">
    <property type="nucleotide sequence ID" value="NZ_PRDG01000001.1"/>
</dbReference>
<name>A0ABS5B3W1_9STRE</name>
<protein>
    <submittedName>
        <fullName evidence="3">Exopolysaccharide biosynthesis protein</fullName>
    </submittedName>
</protein>
<dbReference type="Proteomes" id="UP001519296">
    <property type="component" value="Unassembled WGS sequence"/>
</dbReference>
<dbReference type="PANTHER" id="PTHR23416">
    <property type="entry name" value="SIALIC ACID SYNTHASE-RELATED"/>
    <property type="match status" value="1"/>
</dbReference>
<dbReference type="PROSITE" id="PS00101">
    <property type="entry name" value="HEXAPEP_TRANSFERASES"/>
    <property type="match status" value="1"/>
</dbReference>
<dbReference type="SUPFAM" id="SSF51161">
    <property type="entry name" value="Trimeric LpxA-like enzymes"/>
    <property type="match status" value="1"/>
</dbReference>
<dbReference type="Pfam" id="PF14602">
    <property type="entry name" value="Hexapep_2"/>
    <property type="match status" value="1"/>
</dbReference>
<gene>
    <name evidence="3" type="ORF">C4K46_01810</name>
</gene>
<dbReference type="InterPro" id="IPR011004">
    <property type="entry name" value="Trimer_LpxA-like_sf"/>
</dbReference>
<evidence type="ECO:0000256" key="1">
    <source>
        <dbReference type="ARBA" id="ARBA00022679"/>
    </source>
</evidence>
<keyword evidence="1" id="KW-0808">Transferase</keyword>